<evidence type="ECO:0000313" key="3">
    <source>
        <dbReference type="Proteomes" id="UP000185895"/>
    </source>
</evidence>
<name>A0A1E7RDA3_9GAMM</name>
<dbReference type="InterPro" id="IPR053728">
    <property type="entry name" value="Alginate_Permeability_Chnl"/>
</dbReference>
<dbReference type="RefSeq" id="WP_070069420.1">
    <property type="nucleotide sequence ID" value="NZ_MKKK01000012.1"/>
</dbReference>
<dbReference type="STRING" id="1262585.BJI46_02315"/>
<reference evidence="2 3" key="1">
    <citation type="submission" date="2016-09" db="EMBL/GenBank/DDBJ databases">
        <authorList>
            <person name="Capua I."/>
            <person name="De Benedictis P."/>
            <person name="Joannis T."/>
            <person name="Lombin L.H."/>
            <person name="Cattoli G."/>
        </authorList>
    </citation>
    <scope>NUCLEOTIDE SEQUENCE [LARGE SCALE GENOMIC DNA]</scope>
    <source>
        <strain evidence="2 3">ANC 4671</strain>
    </source>
</reference>
<dbReference type="Gene3D" id="2.40.160.100">
    <property type="match status" value="1"/>
</dbReference>
<evidence type="ECO:0000313" key="2">
    <source>
        <dbReference type="EMBL" id="OEY97273.1"/>
    </source>
</evidence>
<keyword evidence="3" id="KW-1185">Reference proteome</keyword>
<feature type="signal peptide" evidence="1">
    <location>
        <begin position="1"/>
        <end position="26"/>
    </location>
</feature>
<proteinExistence type="predicted"/>
<comment type="caution">
    <text evidence="2">The sequence shown here is derived from an EMBL/GenBank/DDBJ whole genome shotgun (WGS) entry which is preliminary data.</text>
</comment>
<keyword evidence="1" id="KW-0732">Signal</keyword>
<gene>
    <name evidence="2" type="ORF">BJI46_02315</name>
</gene>
<protein>
    <submittedName>
        <fullName evidence="2">Uncharacterized protein</fullName>
    </submittedName>
</protein>
<dbReference type="Proteomes" id="UP000185895">
    <property type="component" value="Unassembled WGS sequence"/>
</dbReference>
<sequence>MKNKLYWFFYGNLINFSALSASAVYAEISLYQQKNTEIYATVNGTLGMFHSNKGYIPETENQKYNWQEGYVQYGLGINKKIANEGTVYAKTSLVTAVTLGDGDAGGYTDGSESATKIEDAYIGWKSGNIFPILGEDGLDISYGRQNLCLGDGFLICADAPNLGNAPAFPKQYHHDGGGTYYLAGHRNFKDTAILKLAKNKPISLSLFTFKSNNPIQMYARFTGTNLNYQYNKHHLEFTYLQNNSLDHYLATPETLGTNAFREKMKVYSLHGTSNLNLQNALFSFEYAYQNKKNSDTANAWYIKTGYIFSNLKWEPSIFVRYSRFSENWDNLFVGAAEYGTWFQGEVAYNYSGPFNNNTQISTVGLNFSPKENLSFGAIFYKFDTLNKVDAPNLSGKELDIYGVWNINEKLMLSPVLAFYKPEDDDTNNGLQNGNHKLNFYYSIILSYSF</sequence>
<organism evidence="2 3">
    <name type="scientific">Acinetobacter qingfengensis</name>
    <dbReference type="NCBI Taxonomy" id="1262585"/>
    <lineage>
        <taxon>Bacteria</taxon>
        <taxon>Pseudomonadati</taxon>
        <taxon>Pseudomonadota</taxon>
        <taxon>Gammaproteobacteria</taxon>
        <taxon>Moraxellales</taxon>
        <taxon>Moraxellaceae</taxon>
        <taxon>Acinetobacter</taxon>
    </lineage>
</organism>
<feature type="chain" id="PRO_5043144645" evidence="1">
    <location>
        <begin position="27"/>
        <end position="449"/>
    </location>
</feature>
<accession>A0A1E7RDA3</accession>
<evidence type="ECO:0000256" key="1">
    <source>
        <dbReference type="SAM" id="SignalP"/>
    </source>
</evidence>
<dbReference type="AlphaFoldDB" id="A0A1E7RDA3"/>
<dbReference type="EMBL" id="MKKK01000012">
    <property type="protein sequence ID" value="OEY97273.1"/>
    <property type="molecule type" value="Genomic_DNA"/>
</dbReference>
<dbReference type="OrthoDB" id="6756628at2"/>